<dbReference type="EMBL" id="CP060096">
    <property type="protein sequence ID" value="QSZ27078.1"/>
    <property type="molecule type" value="Genomic_DNA"/>
</dbReference>
<organism evidence="3 4">
    <name type="scientific">Aceticella autotrophica</name>
    <dbReference type="NCBI Taxonomy" id="2755338"/>
    <lineage>
        <taxon>Bacteria</taxon>
        <taxon>Bacillati</taxon>
        <taxon>Bacillota</taxon>
        <taxon>Clostridia</taxon>
        <taxon>Thermoanaerobacterales</taxon>
        <taxon>Thermoanaerobacteraceae</taxon>
        <taxon>Aceticella</taxon>
    </lineage>
</organism>
<dbReference type="KEGG" id="aaut:ACETAC_09445"/>
<dbReference type="SUPFAM" id="SSF143555">
    <property type="entry name" value="FwdE-like"/>
    <property type="match status" value="2"/>
</dbReference>
<dbReference type="Pfam" id="PF02663">
    <property type="entry name" value="FmdE"/>
    <property type="match status" value="1"/>
</dbReference>
<protein>
    <recommendedName>
        <fullName evidence="5">Copper amine oxidase-like N-terminal domain-containing protein</fullName>
    </recommendedName>
</protein>
<dbReference type="Gene3D" id="3.30.1330.130">
    <property type="match status" value="2"/>
</dbReference>
<evidence type="ECO:0008006" key="5">
    <source>
        <dbReference type="Google" id="ProtNLM"/>
    </source>
</evidence>
<proteinExistence type="predicted"/>
<name>A0A975AV98_9THEO</name>
<dbReference type="Proteomes" id="UP000671913">
    <property type="component" value="Chromosome"/>
</dbReference>
<dbReference type="Gene3D" id="3.30.457.10">
    <property type="entry name" value="Copper amine oxidase-like, N-terminal domain"/>
    <property type="match status" value="1"/>
</dbReference>
<dbReference type="InterPro" id="IPR003814">
    <property type="entry name" value="FmdEsu_dom"/>
</dbReference>
<feature type="domain" description="Formylmethanofuran dehydrogenase subunit E" evidence="1">
    <location>
        <begin position="327"/>
        <end position="392"/>
    </location>
</feature>
<dbReference type="Pfam" id="PF07833">
    <property type="entry name" value="Cu_amine_oxidN1"/>
    <property type="match status" value="1"/>
</dbReference>
<dbReference type="RefSeq" id="WP_284679772.1">
    <property type="nucleotide sequence ID" value="NZ_CP060096.1"/>
</dbReference>
<gene>
    <name evidence="3" type="ORF">ACETAC_09445</name>
</gene>
<evidence type="ECO:0000259" key="1">
    <source>
        <dbReference type="Pfam" id="PF02663"/>
    </source>
</evidence>
<dbReference type="InterPro" id="IPR036582">
    <property type="entry name" value="Mao_N_sf"/>
</dbReference>
<sequence>MKKKLCFLMIFVLLLSLFPILGLADTPTIQPVKILFNNMPIDKEKSSSIIVNGRTMVSSEFFSDNFGAEVKWEPITQTIIIQGKNVNIKLIIGKKEVVINGENRLIDVEPLLMFDKKMVPLKFVSEALGAQVKWNDETEKVEVITSNVLQKTTSEYNLLRVLAEQTAKFALKTLGNKGDFMVLTNAGYAIIDNKSTSPCLDGITSVIGCTSGNGNLLEIHTADSKPLWFFFYEKNSGNGIFIEMDGIKVARYLNGNIKLNDVKKDPSSFFKIVDKENIASDNLLANPDAWNQKIQKKVFDGYEFAIVTIANIASKGAPAGLIKSALFHDHLCPGVTSGYIIANYLKKEFPLRSPSESYYILAVPPWCKEDALQVILNTTPGKGGMAVIPMNDNNKKNLKPDAQNLAGIYFRYDSVTKKGDGVVLSFDFSKAQGLSGINMNKGFPWESRLKLDIWLLNYLEKPQFFINVIKSFELKPGEVPTDYAQPGVNPLVKLDLIK</sequence>
<keyword evidence="4" id="KW-1185">Reference proteome</keyword>
<dbReference type="InterPro" id="IPR012854">
    <property type="entry name" value="Cu_amine_oxidase-like_N"/>
</dbReference>
<dbReference type="AlphaFoldDB" id="A0A975AV98"/>
<evidence type="ECO:0000259" key="2">
    <source>
        <dbReference type="Pfam" id="PF07833"/>
    </source>
</evidence>
<dbReference type="SUPFAM" id="SSF55383">
    <property type="entry name" value="Copper amine oxidase, domain N"/>
    <property type="match status" value="1"/>
</dbReference>
<feature type="domain" description="Copper amine oxidase-like N-terminal" evidence="2">
    <location>
        <begin position="45"/>
        <end position="142"/>
    </location>
</feature>
<accession>A0A975AV98</accession>
<evidence type="ECO:0000313" key="3">
    <source>
        <dbReference type="EMBL" id="QSZ27078.1"/>
    </source>
</evidence>
<reference evidence="3" key="1">
    <citation type="submission" date="2020-08" db="EMBL/GenBank/DDBJ databases">
        <title>Genomic insights into the carbon and energy metabolism of the first obligate autotrophic acetogenic bacterium Aceticella autotrophica gen. nov., sp. nov.</title>
        <authorList>
            <person name="Toshchakov S.V."/>
            <person name="Elcheninov A.G."/>
            <person name="Kublanov I.V."/>
            <person name="Frolov E.N."/>
            <person name="Lebedinsky A.V."/>
        </authorList>
    </citation>
    <scope>NUCLEOTIDE SEQUENCE</scope>
    <source>
        <strain evidence="3">3443-3Ac</strain>
    </source>
</reference>
<evidence type="ECO:0000313" key="4">
    <source>
        <dbReference type="Proteomes" id="UP000671913"/>
    </source>
</evidence>